<sequence length="85" mass="9262">VVRGAVADIRLWDTIRQFAATEAGAQELRKGNHEGVRVQFMRIGYFALDKDAVLPPAALAGGRADDAKLVLNRTVTLKEDAKKEA</sequence>
<dbReference type="EC" id="6.1.1.18" evidence="1"/>
<organism evidence="1 2">
    <name type="scientific">Coemansia helicoidea</name>
    <dbReference type="NCBI Taxonomy" id="1286919"/>
    <lineage>
        <taxon>Eukaryota</taxon>
        <taxon>Fungi</taxon>
        <taxon>Fungi incertae sedis</taxon>
        <taxon>Zoopagomycota</taxon>
        <taxon>Kickxellomycotina</taxon>
        <taxon>Kickxellomycetes</taxon>
        <taxon>Kickxellales</taxon>
        <taxon>Kickxellaceae</taxon>
        <taxon>Coemansia</taxon>
    </lineage>
</organism>
<dbReference type="Proteomes" id="UP001140087">
    <property type="component" value="Unassembled WGS sequence"/>
</dbReference>
<evidence type="ECO:0000313" key="2">
    <source>
        <dbReference type="Proteomes" id="UP001140087"/>
    </source>
</evidence>
<proteinExistence type="predicted"/>
<accession>A0ACC1KVW8</accession>
<evidence type="ECO:0000313" key="1">
    <source>
        <dbReference type="EMBL" id="KAJ2796097.1"/>
    </source>
</evidence>
<feature type="non-terminal residue" evidence="1">
    <location>
        <position position="1"/>
    </location>
</feature>
<protein>
    <submittedName>
        <fullName evidence="1">Glutaminyl-tRNA synthetase</fullName>
        <ecNumber evidence="1">6.1.1.18</ecNumber>
    </submittedName>
</protein>
<gene>
    <name evidence="1" type="primary">GLN4_2</name>
    <name evidence="1" type="ORF">H4R21_004846</name>
</gene>
<dbReference type="EMBL" id="JANBUN010001973">
    <property type="protein sequence ID" value="KAJ2796097.1"/>
    <property type="molecule type" value="Genomic_DNA"/>
</dbReference>
<keyword evidence="1" id="KW-0436">Ligase</keyword>
<keyword evidence="2" id="KW-1185">Reference proteome</keyword>
<name>A0ACC1KVW8_9FUNG</name>
<reference evidence="1" key="1">
    <citation type="submission" date="2022-07" db="EMBL/GenBank/DDBJ databases">
        <title>Phylogenomic reconstructions and comparative analyses of Kickxellomycotina fungi.</title>
        <authorList>
            <person name="Reynolds N.K."/>
            <person name="Stajich J.E."/>
            <person name="Barry K."/>
            <person name="Grigoriev I.V."/>
            <person name="Crous P."/>
            <person name="Smith M.E."/>
        </authorList>
    </citation>
    <scope>NUCLEOTIDE SEQUENCE</scope>
    <source>
        <strain evidence="1">BCRC 34780</strain>
    </source>
</reference>
<comment type="caution">
    <text evidence="1">The sequence shown here is derived from an EMBL/GenBank/DDBJ whole genome shotgun (WGS) entry which is preliminary data.</text>
</comment>